<evidence type="ECO:0000256" key="9">
    <source>
        <dbReference type="ARBA" id="ARBA00023125"/>
    </source>
</evidence>
<evidence type="ECO:0000256" key="3">
    <source>
        <dbReference type="ARBA" id="ARBA00006991"/>
    </source>
</evidence>
<feature type="domain" description="C2H2-type" evidence="14">
    <location>
        <begin position="256"/>
        <end position="283"/>
    </location>
</feature>
<dbReference type="PROSITE" id="PS51915">
    <property type="entry name" value="ZAD"/>
    <property type="match status" value="1"/>
</dbReference>
<keyword evidence="4 13" id="KW-0479">Metal-binding</keyword>
<protein>
    <submittedName>
        <fullName evidence="16">Blast:RB-associated KRAB zinc finger protein</fullName>
    </submittedName>
</protein>
<sequence length="329" mass="38622">MDITQVCRICANKIKDKKRERHVFKYMRGKLLCQLKMITGVELSTDEGLPQFVCERCFSELDLAVKFRERCIFSQKYLLEMVKKTTEEERKKYVPTELHEQLIDADQLEPPIEDDEVCMGFVREDDDEFTSEEDPQAAMLVAAEEAHKAAIKEEQMNRAAKRCRNFFICEQCGQFYDDEYSYNEHLDAHQERTEMKMFFPCTECPETFTKKTDLKQHRTQSHNGQRQFKCATCGEVFVSMGAKLRHEKAHENERPYPCLQCGKIFTSVSELSDHHAMHTATKMKFKCEPCRKDFMTKPLLVAHTKTKSHKRTLKQIEDEIDFISDFDSD</sequence>
<evidence type="ECO:0000256" key="12">
    <source>
        <dbReference type="PROSITE-ProRule" id="PRU00042"/>
    </source>
</evidence>
<feature type="domain" description="C2H2-type" evidence="14">
    <location>
        <begin position="228"/>
        <end position="255"/>
    </location>
</feature>
<feature type="domain" description="C2H2-type" evidence="14">
    <location>
        <begin position="199"/>
        <end position="227"/>
    </location>
</feature>
<evidence type="ECO:0000259" key="14">
    <source>
        <dbReference type="PROSITE" id="PS50157"/>
    </source>
</evidence>
<feature type="binding site" evidence="13">
    <location>
        <position position="7"/>
    </location>
    <ligand>
        <name>Zn(2+)</name>
        <dbReference type="ChEBI" id="CHEBI:29105"/>
    </ligand>
</feature>
<accession>A0A3B0JTA5</accession>
<evidence type="ECO:0000256" key="11">
    <source>
        <dbReference type="ARBA" id="ARBA00023242"/>
    </source>
</evidence>
<evidence type="ECO:0000256" key="4">
    <source>
        <dbReference type="ARBA" id="ARBA00022723"/>
    </source>
</evidence>
<reference evidence="17" key="1">
    <citation type="submission" date="2018-01" db="EMBL/GenBank/DDBJ databases">
        <authorList>
            <person name="Alioto T."/>
            <person name="Alioto T."/>
        </authorList>
    </citation>
    <scope>NUCLEOTIDE SEQUENCE [LARGE SCALE GENOMIC DNA]</scope>
</reference>
<comment type="similarity">
    <text evidence="3">Belongs to the krueppel C2H2-type zinc-finger protein family.</text>
</comment>
<dbReference type="GO" id="GO:0005634">
    <property type="term" value="C:nucleus"/>
    <property type="evidence" value="ECO:0007669"/>
    <property type="project" value="UniProtKB-SubCell"/>
</dbReference>
<evidence type="ECO:0000256" key="7">
    <source>
        <dbReference type="ARBA" id="ARBA00022833"/>
    </source>
</evidence>
<comment type="subcellular location">
    <subcellularLocation>
        <location evidence="2">Nucleus</location>
    </subcellularLocation>
</comment>
<dbReference type="PROSITE" id="PS00028">
    <property type="entry name" value="ZINC_FINGER_C2H2_1"/>
    <property type="match status" value="4"/>
</dbReference>
<evidence type="ECO:0000256" key="1">
    <source>
        <dbReference type="ARBA" id="ARBA00003767"/>
    </source>
</evidence>
<dbReference type="AlphaFoldDB" id="A0A3B0JTA5"/>
<keyword evidence="8" id="KW-0805">Transcription regulation</keyword>
<dbReference type="Pfam" id="PF00096">
    <property type="entry name" value="zf-C2H2"/>
    <property type="match status" value="2"/>
</dbReference>
<evidence type="ECO:0000256" key="13">
    <source>
        <dbReference type="PROSITE-ProRule" id="PRU01263"/>
    </source>
</evidence>
<organism evidence="16 17">
    <name type="scientific">Drosophila guanche</name>
    <name type="common">Fruit fly</name>
    <dbReference type="NCBI Taxonomy" id="7266"/>
    <lineage>
        <taxon>Eukaryota</taxon>
        <taxon>Metazoa</taxon>
        <taxon>Ecdysozoa</taxon>
        <taxon>Arthropoda</taxon>
        <taxon>Hexapoda</taxon>
        <taxon>Insecta</taxon>
        <taxon>Pterygota</taxon>
        <taxon>Neoptera</taxon>
        <taxon>Endopterygota</taxon>
        <taxon>Diptera</taxon>
        <taxon>Brachycera</taxon>
        <taxon>Muscomorpha</taxon>
        <taxon>Ephydroidea</taxon>
        <taxon>Drosophilidae</taxon>
        <taxon>Drosophila</taxon>
        <taxon>Sophophora</taxon>
    </lineage>
</organism>
<keyword evidence="17" id="KW-1185">Reference proteome</keyword>
<feature type="domain" description="ZAD" evidence="15">
    <location>
        <begin position="5"/>
        <end position="81"/>
    </location>
</feature>
<dbReference type="OMA" id="RCEPCNM"/>
<dbReference type="SUPFAM" id="SSF57667">
    <property type="entry name" value="beta-beta-alpha zinc fingers"/>
    <property type="match status" value="3"/>
</dbReference>
<dbReference type="Gene3D" id="3.40.1800.20">
    <property type="match status" value="1"/>
</dbReference>
<dbReference type="EMBL" id="OUUW01000007">
    <property type="protein sequence ID" value="SPP83632.1"/>
    <property type="molecule type" value="Genomic_DNA"/>
</dbReference>
<gene>
    <name evidence="16" type="ORF">DGUA_6G018523</name>
</gene>
<dbReference type="SUPFAM" id="SSF57716">
    <property type="entry name" value="Glucocorticoid receptor-like (DNA-binding domain)"/>
    <property type="match status" value="1"/>
</dbReference>
<evidence type="ECO:0000256" key="6">
    <source>
        <dbReference type="ARBA" id="ARBA00022771"/>
    </source>
</evidence>
<dbReference type="Proteomes" id="UP000268350">
    <property type="component" value="Unassembled WGS sequence"/>
</dbReference>
<keyword evidence="6 12" id="KW-0863">Zinc-finger</keyword>
<keyword evidence="7 13" id="KW-0862">Zinc</keyword>
<dbReference type="PANTHER" id="PTHR24379">
    <property type="entry name" value="KRAB AND ZINC FINGER DOMAIN-CONTAINING"/>
    <property type="match status" value="1"/>
</dbReference>
<dbReference type="Pfam" id="PF07776">
    <property type="entry name" value="zf-AD"/>
    <property type="match status" value="1"/>
</dbReference>
<dbReference type="InterPro" id="IPR013087">
    <property type="entry name" value="Znf_C2H2_type"/>
</dbReference>
<evidence type="ECO:0000256" key="5">
    <source>
        <dbReference type="ARBA" id="ARBA00022737"/>
    </source>
</evidence>
<feature type="domain" description="C2H2-type" evidence="14">
    <location>
        <begin position="167"/>
        <end position="194"/>
    </location>
</feature>
<feature type="binding site" evidence="13">
    <location>
        <position position="54"/>
    </location>
    <ligand>
        <name>Zn(2+)</name>
        <dbReference type="ChEBI" id="CHEBI:29105"/>
    </ligand>
</feature>
<dbReference type="SMART" id="SM00868">
    <property type="entry name" value="zf-AD"/>
    <property type="match status" value="1"/>
</dbReference>
<dbReference type="STRING" id="7266.A0A3B0JTA5"/>
<dbReference type="FunFam" id="3.30.160.60:FF:000771">
    <property type="entry name" value="zinc finger protein 648"/>
    <property type="match status" value="1"/>
</dbReference>
<dbReference type="GO" id="GO:0008270">
    <property type="term" value="F:zinc ion binding"/>
    <property type="evidence" value="ECO:0007669"/>
    <property type="project" value="UniProtKB-UniRule"/>
</dbReference>
<feature type="binding site" evidence="13">
    <location>
        <position position="10"/>
    </location>
    <ligand>
        <name>Zn(2+)</name>
        <dbReference type="ChEBI" id="CHEBI:29105"/>
    </ligand>
</feature>
<dbReference type="Gene3D" id="3.30.160.60">
    <property type="entry name" value="Classic Zinc Finger"/>
    <property type="match status" value="4"/>
</dbReference>
<evidence type="ECO:0000313" key="17">
    <source>
        <dbReference type="Proteomes" id="UP000268350"/>
    </source>
</evidence>
<dbReference type="SMART" id="SM00355">
    <property type="entry name" value="ZnF_C2H2"/>
    <property type="match status" value="5"/>
</dbReference>
<keyword evidence="9" id="KW-0238">DNA-binding</keyword>
<dbReference type="InterPro" id="IPR036236">
    <property type="entry name" value="Znf_C2H2_sf"/>
</dbReference>
<evidence type="ECO:0000313" key="16">
    <source>
        <dbReference type="EMBL" id="SPP83632.1"/>
    </source>
</evidence>
<dbReference type="PROSITE" id="PS50157">
    <property type="entry name" value="ZINC_FINGER_C2H2_2"/>
    <property type="match status" value="5"/>
</dbReference>
<dbReference type="PANTHER" id="PTHR24379:SF121">
    <property type="entry name" value="C2H2-TYPE DOMAIN-CONTAINING PROTEIN"/>
    <property type="match status" value="1"/>
</dbReference>
<dbReference type="GO" id="GO:0003677">
    <property type="term" value="F:DNA binding"/>
    <property type="evidence" value="ECO:0007669"/>
    <property type="project" value="UniProtKB-KW"/>
</dbReference>
<name>A0A3B0JTA5_DROGU</name>
<dbReference type="OrthoDB" id="7849674at2759"/>
<evidence type="ECO:0000256" key="10">
    <source>
        <dbReference type="ARBA" id="ARBA00023163"/>
    </source>
</evidence>
<keyword evidence="11" id="KW-0539">Nucleus</keyword>
<keyword evidence="10" id="KW-0804">Transcription</keyword>
<evidence type="ECO:0000259" key="15">
    <source>
        <dbReference type="PROSITE" id="PS51915"/>
    </source>
</evidence>
<keyword evidence="5" id="KW-0677">Repeat</keyword>
<evidence type="ECO:0000256" key="8">
    <source>
        <dbReference type="ARBA" id="ARBA00023015"/>
    </source>
</evidence>
<comment type="function">
    <text evidence="1">May be involved in transcriptional regulation.</text>
</comment>
<feature type="domain" description="C2H2-type" evidence="14">
    <location>
        <begin position="285"/>
        <end position="312"/>
    </location>
</feature>
<feature type="binding site" evidence="13">
    <location>
        <position position="57"/>
    </location>
    <ligand>
        <name>Zn(2+)</name>
        <dbReference type="ChEBI" id="CHEBI:29105"/>
    </ligand>
</feature>
<dbReference type="InterPro" id="IPR012934">
    <property type="entry name" value="Znf_AD"/>
</dbReference>
<proteinExistence type="inferred from homology"/>
<evidence type="ECO:0000256" key="2">
    <source>
        <dbReference type="ARBA" id="ARBA00004123"/>
    </source>
</evidence>